<proteinExistence type="inferred from homology"/>
<dbReference type="RefSeq" id="XP_004031311.1">
    <property type="nucleotide sequence ID" value="XM_004031263.1"/>
</dbReference>
<dbReference type="GO" id="GO:0004683">
    <property type="term" value="F:calcium/calmodulin-dependent protein kinase activity"/>
    <property type="evidence" value="ECO:0007669"/>
    <property type="project" value="UniProtKB-EC"/>
</dbReference>
<dbReference type="PROSITE" id="PS50011">
    <property type="entry name" value="PROTEIN_KINASE_DOM"/>
    <property type="match status" value="1"/>
</dbReference>
<dbReference type="PANTHER" id="PTHR24348:SF22">
    <property type="entry name" value="NON-SPECIFIC SERINE_THREONINE PROTEIN KINASE"/>
    <property type="match status" value="1"/>
</dbReference>
<dbReference type="Gene3D" id="1.10.510.10">
    <property type="entry name" value="Transferase(Phosphotransferase) domain 1"/>
    <property type="match status" value="1"/>
</dbReference>
<keyword evidence="4 9" id="KW-0418">Kinase</keyword>
<keyword evidence="2 9" id="KW-0808">Transferase</keyword>
<organism evidence="9 10">
    <name type="scientific">Ichthyophthirius multifiliis</name>
    <name type="common">White spot disease agent</name>
    <name type="synonym">Ich</name>
    <dbReference type="NCBI Taxonomy" id="5932"/>
    <lineage>
        <taxon>Eukaryota</taxon>
        <taxon>Sar</taxon>
        <taxon>Alveolata</taxon>
        <taxon>Ciliophora</taxon>
        <taxon>Intramacronucleata</taxon>
        <taxon>Oligohymenophorea</taxon>
        <taxon>Hymenostomatida</taxon>
        <taxon>Ophryoglenina</taxon>
        <taxon>Ichthyophthirius</taxon>
    </lineage>
</organism>
<name>G0QXI3_ICHMU</name>
<dbReference type="InterPro" id="IPR008271">
    <property type="entry name" value="Ser/Thr_kinase_AS"/>
</dbReference>
<dbReference type="Proteomes" id="UP000008983">
    <property type="component" value="Unassembled WGS sequence"/>
</dbReference>
<evidence type="ECO:0000313" key="10">
    <source>
        <dbReference type="Proteomes" id="UP000008983"/>
    </source>
</evidence>
<dbReference type="Pfam" id="PF00069">
    <property type="entry name" value="Pkinase"/>
    <property type="match status" value="1"/>
</dbReference>
<feature type="domain" description="Protein kinase" evidence="8">
    <location>
        <begin position="24"/>
        <end position="296"/>
    </location>
</feature>
<keyword evidence="7" id="KW-0723">Serine/threonine-protein kinase</keyword>
<evidence type="ECO:0000256" key="1">
    <source>
        <dbReference type="ARBA" id="ARBA00011245"/>
    </source>
</evidence>
<dbReference type="OMA" id="GNFAETH"/>
<accession>G0QXI3</accession>
<dbReference type="GO" id="GO:0016020">
    <property type="term" value="C:membrane"/>
    <property type="evidence" value="ECO:0007669"/>
    <property type="project" value="TreeGrafter"/>
</dbReference>
<reference evidence="9 10" key="1">
    <citation type="submission" date="2011-07" db="EMBL/GenBank/DDBJ databases">
        <authorList>
            <person name="Coyne R."/>
            <person name="Brami D."/>
            <person name="Johnson J."/>
            <person name="Hostetler J."/>
            <person name="Hannick L."/>
            <person name="Clark T."/>
            <person name="Cassidy-Hanley D."/>
            <person name="Inman J."/>
        </authorList>
    </citation>
    <scope>NUCLEOTIDE SEQUENCE [LARGE SCALE GENOMIC DNA]</scope>
    <source>
        <strain evidence="9 10">G5</strain>
    </source>
</reference>
<evidence type="ECO:0000259" key="8">
    <source>
        <dbReference type="PROSITE" id="PS50011"/>
    </source>
</evidence>
<dbReference type="GO" id="GO:0005776">
    <property type="term" value="C:autophagosome"/>
    <property type="evidence" value="ECO:0007669"/>
    <property type="project" value="TreeGrafter"/>
</dbReference>
<dbReference type="PANTHER" id="PTHR24348">
    <property type="entry name" value="SERINE/THREONINE-PROTEIN KINASE UNC-51-RELATED"/>
    <property type="match status" value="1"/>
</dbReference>
<dbReference type="InterPro" id="IPR017441">
    <property type="entry name" value="Protein_kinase_ATP_BS"/>
</dbReference>
<dbReference type="GeneID" id="14906186"/>
<dbReference type="OrthoDB" id="193931at2759"/>
<evidence type="ECO:0000256" key="3">
    <source>
        <dbReference type="ARBA" id="ARBA00022741"/>
    </source>
</evidence>
<dbReference type="AlphaFoldDB" id="G0QXI3"/>
<dbReference type="SMART" id="SM00220">
    <property type="entry name" value="S_TKc"/>
    <property type="match status" value="1"/>
</dbReference>
<keyword evidence="3 6" id="KW-0547">Nucleotide-binding</keyword>
<evidence type="ECO:0000256" key="7">
    <source>
        <dbReference type="RuleBase" id="RU000304"/>
    </source>
</evidence>
<dbReference type="GO" id="GO:0005524">
    <property type="term" value="F:ATP binding"/>
    <property type="evidence" value="ECO:0007669"/>
    <property type="project" value="UniProtKB-UniRule"/>
</dbReference>
<comment type="similarity">
    <text evidence="7">Belongs to the protein kinase superfamily.</text>
</comment>
<dbReference type="SUPFAM" id="SSF56112">
    <property type="entry name" value="Protein kinase-like (PK-like)"/>
    <property type="match status" value="1"/>
</dbReference>
<dbReference type="GO" id="GO:0000407">
    <property type="term" value="C:phagophore assembly site"/>
    <property type="evidence" value="ECO:0007669"/>
    <property type="project" value="TreeGrafter"/>
</dbReference>
<evidence type="ECO:0000256" key="4">
    <source>
        <dbReference type="ARBA" id="ARBA00022777"/>
    </source>
</evidence>
<dbReference type="GO" id="GO:0000045">
    <property type="term" value="P:autophagosome assembly"/>
    <property type="evidence" value="ECO:0007669"/>
    <property type="project" value="TreeGrafter"/>
</dbReference>
<dbReference type="GO" id="GO:0010506">
    <property type="term" value="P:regulation of autophagy"/>
    <property type="evidence" value="ECO:0007669"/>
    <property type="project" value="InterPro"/>
</dbReference>
<dbReference type="eggNOG" id="KOG0575">
    <property type="taxonomic scope" value="Eukaryota"/>
</dbReference>
<dbReference type="InterPro" id="IPR045269">
    <property type="entry name" value="Atg1-like"/>
</dbReference>
<dbReference type="InterPro" id="IPR000719">
    <property type="entry name" value="Prot_kinase_dom"/>
</dbReference>
<protein>
    <submittedName>
        <fullName evidence="9">Protein kinase domain protein</fullName>
        <ecNumber evidence="9">2.7.11.17</ecNumber>
    </submittedName>
</protein>
<keyword evidence="10" id="KW-1185">Reference proteome</keyword>
<evidence type="ECO:0000256" key="5">
    <source>
        <dbReference type="ARBA" id="ARBA00022840"/>
    </source>
</evidence>
<keyword evidence="5 6" id="KW-0067">ATP-binding</keyword>
<dbReference type="EC" id="2.7.11.17" evidence="9"/>
<evidence type="ECO:0000256" key="2">
    <source>
        <dbReference type="ARBA" id="ARBA00022679"/>
    </source>
</evidence>
<dbReference type="FunFam" id="1.10.510.10:FF:000571">
    <property type="entry name" value="Maternal embryonic leucine zipper kinase"/>
    <property type="match status" value="1"/>
</dbReference>
<dbReference type="PROSITE" id="PS00107">
    <property type="entry name" value="PROTEIN_KINASE_ATP"/>
    <property type="match status" value="1"/>
</dbReference>
<sequence length="301" mass="35116">MEIEQDKLDVSKISNYKLVDQKYYIKNHVLGRGNFAETYLATLKENENQILACKLISKDSLMEKLRKSKEPESRKKYIIDSLKNEVQVWKKLNHPNIVQFIDFSETYNNIYFFLEYCNGKDLQKCLKEKTRLSEEESLIISQQIANGCQYLYQKAIFHRDLKPENILIHNGIAKIADFGFSKAINYDMRDTANSGTSVGTPYYMSPQIILGQDYSIKCDVWSLGVMYYETLYGMVPFQDKNSIESLAQKIQQGNIQYPAFVKISNDLKELLQKMLTVEEEKRISMTEVKNKIDELVDRIKK</sequence>
<dbReference type="GO" id="GO:0005829">
    <property type="term" value="C:cytosol"/>
    <property type="evidence" value="ECO:0007669"/>
    <property type="project" value="TreeGrafter"/>
</dbReference>
<feature type="binding site" evidence="6">
    <location>
        <position position="54"/>
    </location>
    <ligand>
        <name>ATP</name>
        <dbReference type="ChEBI" id="CHEBI:30616"/>
    </ligand>
</feature>
<dbReference type="PROSITE" id="PS00108">
    <property type="entry name" value="PROTEIN_KINASE_ST"/>
    <property type="match status" value="1"/>
</dbReference>
<gene>
    <name evidence="9" type="ORF">IMG5_143030</name>
</gene>
<comment type="subunit">
    <text evidence="1">Monomer.</text>
</comment>
<dbReference type="InParanoid" id="G0QXI3"/>
<dbReference type="STRING" id="857967.G0QXI3"/>
<dbReference type="InterPro" id="IPR011009">
    <property type="entry name" value="Kinase-like_dom_sf"/>
</dbReference>
<evidence type="ECO:0000313" key="9">
    <source>
        <dbReference type="EMBL" id="EGR30075.1"/>
    </source>
</evidence>
<evidence type="ECO:0000256" key="6">
    <source>
        <dbReference type="PROSITE-ProRule" id="PRU10141"/>
    </source>
</evidence>
<dbReference type="EMBL" id="GL984075">
    <property type="protein sequence ID" value="EGR30075.1"/>
    <property type="molecule type" value="Genomic_DNA"/>
</dbReference>